<dbReference type="Gene3D" id="3.40.80.10">
    <property type="entry name" value="Peptidoglycan recognition protein-like"/>
    <property type="match status" value="1"/>
</dbReference>
<gene>
    <name evidence="4" type="ORF">H9966_05835</name>
</gene>
<evidence type="ECO:0000259" key="2">
    <source>
        <dbReference type="SMART" id="SM00644"/>
    </source>
</evidence>
<dbReference type="SUPFAM" id="SSF55846">
    <property type="entry name" value="N-acetylmuramoyl-L-alanine amidase-like"/>
    <property type="match status" value="1"/>
</dbReference>
<protein>
    <submittedName>
        <fullName evidence="4">N-acetylmuramoyl-L-alanine amidase</fullName>
        <ecNumber evidence="4">3.5.1.28</ecNumber>
    </submittedName>
</protein>
<sequence length="138" mass="15327">MRNVTLIVVHCSANKAGSALRAADIDRYHRSLGWKGCGYHYVIPTDGSVEAGREEMKIGAHCKNHNRHSLGVCYIGGLDAQGNPADTRTPAQRVALRKLLERLHRKYPKAVIVGHRDLDGHKACPCFDAVREYLDLEP</sequence>
<dbReference type="Pfam" id="PF01510">
    <property type="entry name" value="Amidase_2"/>
    <property type="match status" value="1"/>
</dbReference>
<dbReference type="PANTHER" id="PTHR11022">
    <property type="entry name" value="PEPTIDOGLYCAN RECOGNITION PROTEIN"/>
    <property type="match status" value="1"/>
</dbReference>
<dbReference type="GO" id="GO:0008270">
    <property type="term" value="F:zinc ion binding"/>
    <property type="evidence" value="ECO:0007669"/>
    <property type="project" value="InterPro"/>
</dbReference>
<reference evidence="4" key="1">
    <citation type="journal article" date="2021" name="PeerJ">
        <title>Extensive microbial diversity within the chicken gut microbiome revealed by metagenomics and culture.</title>
        <authorList>
            <person name="Gilroy R."/>
            <person name="Ravi A."/>
            <person name="Getino M."/>
            <person name="Pursley I."/>
            <person name="Horton D.L."/>
            <person name="Alikhan N.F."/>
            <person name="Baker D."/>
            <person name="Gharbi K."/>
            <person name="Hall N."/>
            <person name="Watson M."/>
            <person name="Adriaenssens E.M."/>
            <person name="Foster-Nyarko E."/>
            <person name="Jarju S."/>
            <person name="Secka A."/>
            <person name="Antonio M."/>
            <person name="Oren A."/>
            <person name="Chaudhuri R.R."/>
            <person name="La Ragione R."/>
            <person name="Hildebrand F."/>
            <person name="Pallen M.J."/>
        </authorList>
    </citation>
    <scope>NUCLEOTIDE SEQUENCE</scope>
    <source>
        <strain evidence="4">ChiHecec3B27-8219</strain>
    </source>
</reference>
<organism evidence="4 5">
    <name type="scientific">Candidatus Prevotella avicola</name>
    <dbReference type="NCBI Taxonomy" id="2838738"/>
    <lineage>
        <taxon>Bacteria</taxon>
        <taxon>Pseudomonadati</taxon>
        <taxon>Bacteroidota</taxon>
        <taxon>Bacteroidia</taxon>
        <taxon>Bacteroidales</taxon>
        <taxon>Prevotellaceae</taxon>
        <taxon>Prevotella</taxon>
    </lineage>
</organism>
<evidence type="ECO:0000259" key="3">
    <source>
        <dbReference type="SMART" id="SM00701"/>
    </source>
</evidence>
<feature type="domain" description="Peptidoglycan recognition protein family" evidence="3">
    <location>
        <begin position="1"/>
        <end position="119"/>
    </location>
</feature>
<keyword evidence="4" id="KW-0378">Hydrolase</keyword>
<comment type="similarity">
    <text evidence="1">Belongs to the N-acetylmuramoyl-L-alanine amidase 2 family.</text>
</comment>
<comment type="caution">
    <text evidence="4">The sequence shown here is derived from an EMBL/GenBank/DDBJ whole genome shotgun (WGS) entry which is preliminary data.</text>
</comment>
<dbReference type="EMBL" id="DXBE01000044">
    <property type="protein sequence ID" value="HIZ69391.1"/>
    <property type="molecule type" value="Genomic_DNA"/>
</dbReference>
<proteinExistence type="inferred from homology"/>
<dbReference type="PANTHER" id="PTHR11022:SF41">
    <property type="entry name" value="PEPTIDOGLYCAN-RECOGNITION PROTEIN LC-RELATED"/>
    <property type="match status" value="1"/>
</dbReference>
<dbReference type="SMART" id="SM00644">
    <property type="entry name" value="Ami_2"/>
    <property type="match status" value="1"/>
</dbReference>
<dbReference type="SMART" id="SM00701">
    <property type="entry name" value="PGRP"/>
    <property type="match status" value="1"/>
</dbReference>
<dbReference type="InterPro" id="IPR006619">
    <property type="entry name" value="PGRP_domain_met/bac"/>
</dbReference>
<dbReference type="InterPro" id="IPR036505">
    <property type="entry name" value="Amidase/PGRP_sf"/>
</dbReference>
<dbReference type="EC" id="3.5.1.28" evidence="4"/>
<dbReference type="Proteomes" id="UP000824055">
    <property type="component" value="Unassembled WGS sequence"/>
</dbReference>
<evidence type="ECO:0000313" key="5">
    <source>
        <dbReference type="Proteomes" id="UP000824055"/>
    </source>
</evidence>
<evidence type="ECO:0000313" key="4">
    <source>
        <dbReference type="EMBL" id="HIZ69391.1"/>
    </source>
</evidence>
<reference evidence="4" key="2">
    <citation type="submission" date="2021-04" db="EMBL/GenBank/DDBJ databases">
        <authorList>
            <person name="Gilroy R."/>
        </authorList>
    </citation>
    <scope>NUCLEOTIDE SEQUENCE</scope>
    <source>
        <strain evidence="4">ChiHecec3B27-8219</strain>
    </source>
</reference>
<dbReference type="GO" id="GO:0008745">
    <property type="term" value="F:N-acetylmuramoyl-L-alanine amidase activity"/>
    <property type="evidence" value="ECO:0007669"/>
    <property type="project" value="UniProtKB-EC"/>
</dbReference>
<evidence type="ECO:0000256" key="1">
    <source>
        <dbReference type="ARBA" id="ARBA00007553"/>
    </source>
</evidence>
<dbReference type="InterPro" id="IPR002502">
    <property type="entry name" value="Amidase_domain"/>
</dbReference>
<dbReference type="InterPro" id="IPR015510">
    <property type="entry name" value="PGRP"/>
</dbReference>
<dbReference type="AlphaFoldDB" id="A0A9D2FZ75"/>
<dbReference type="CDD" id="cd06583">
    <property type="entry name" value="PGRP"/>
    <property type="match status" value="1"/>
</dbReference>
<accession>A0A9D2FZ75</accession>
<feature type="domain" description="N-acetylmuramoyl-L-alanine amidase" evidence="2">
    <location>
        <begin position="2"/>
        <end position="126"/>
    </location>
</feature>
<name>A0A9D2FZ75_9BACT</name>
<dbReference type="GO" id="GO:0009253">
    <property type="term" value="P:peptidoglycan catabolic process"/>
    <property type="evidence" value="ECO:0007669"/>
    <property type="project" value="InterPro"/>
</dbReference>